<dbReference type="EMBL" id="AM180252">
    <property type="protein sequence ID" value="CAJ54617.1"/>
    <property type="molecule type" value="Genomic_DNA"/>
</dbReference>
<reference evidence="1 2" key="1">
    <citation type="submission" date="2005-11" db="EMBL/GenBank/DDBJ databases">
        <title>The complete genome sequence of Lawsonia intracellularis: the causative agent of proliferative enteropathy.</title>
        <authorList>
            <person name="Kaur K."/>
            <person name="Zhang Q."/>
            <person name="Beckler D."/>
            <person name="Munir S."/>
            <person name="Li L."/>
            <person name="Kinsley K."/>
            <person name="Herron L."/>
            <person name="Peterson A."/>
            <person name="May B."/>
            <person name="Singh S."/>
            <person name="Gebhart C."/>
            <person name="Kapur V."/>
        </authorList>
    </citation>
    <scope>NUCLEOTIDE SEQUENCE [LARGE SCALE GENOMIC DNA]</scope>
    <source>
        <strain evidence="1 2">PHE/MN1-00</strain>
    </source>
</reference>
<sequence length="119" mass="14010">MAYLPYEYFCYFVYDIELSYEEIMSKEERLTFFVQQILNSFDAIHLDFTPVGDGLQVQCSFEDMNDRKYNELCEALSNYTCDGINGKFLLISRDLNQLQGVVASDKTFQKYTFTIPPWN</sequence>
<dbReference type="RefSeq" id="WP_011526646.1">
    <property type="nucleotide sequence ID" value="NC_008011.1"/>
</dbReference>
<evidence type="ECO:0000313" key="2">
    <source>
        <dbReference type="Proteomes" id="UP000002430"/>
    </source>
</evidence>
<dbReference type="KEGG" id="lip:LI0563"/>
<name>Q1MQW0_LAWIP</name>
<organism evidence="1 2">
    <name type="scientific">Lawsonia intracellularis (strain PHE/MN1-00)</name>
    <dbReference type="NCBI Taxonomy" id="363253"/>
    <lineage>
        <taxon>Bacteria</taxon>
        <taxon>Pseudomonadati</taxon>
        <taxon>Thermodesulfobacteriota</taxon>
        <taxon>Desulfovibrionia</taxon>
        <taxon>Desulfovibrionales</taxon>
        <taxon>Desulfovibrionaceae</taxon>
        <taxon>Lawsonia</taxon>
    </lineage>
</organism>
<protein>
    <submittedName>
        <fullName evidence="1">Uncharacterized protein</fullName>
    </submittedName>
</protein>
<gene>
    <name evidence="1" type="ordered locus">LI0563</name>
</gene>
<dbReference type="HOGENOM" id="CLU_137270_0_0_7"/>
<keyword evidence="2" id="KW-1185">Reference proteome</keyword>
<dbReference type="AlphaFoldDB" id="Q1MQW0"/>
<accession>Q1MQW0</accession>
<dbReference type="eggNOG" id="ENOG5031GD4">
    <property type="taxonomic scope" value="Bacteria"/>
</dbReference>
<proteinExistence type="predicted"/>
<dbReference type="OrthoDB" id="5457023at2"/>
<evidence type="ECO:0000313" key="1">
    <source>
        <dbReference type="EMBL" id="CAJ54617.1"/>
    </source>
</evidence>
<dbReference type="Proteomes" id="UP000002430">
    <property type="component" value="Chromosome"/>
</dbReference>